<evidence type="ECO:0000313" key="2">
    <source>
        <dbReference type="EMBL" id="TEB32655.1"/>
    </source>
</evidence>
<dbReference type="PRINTS" id="PR00081">
    <property type="entry name" value="GDHRDH"/>
</dbReference>
<dbReference type="PANTHER" id="PTHR43157">
    <property type="entry name" value="PHOSPHATIDYLINOSITOL-GLYCAN BIOSYNTHESIS CLASS F PROTEIN-RELATED"/>
    <property type="match status" value="1"/>
</dbReference>
<evidence type="ECO:0000256" key="1">
    <source>
        <dbReference type="ARBA" id="ARBA00023002"/>
    </source>
</evidence>
<dbReference type="InterPro" id="IPR002347">
    <property type="entry name" value="SDR_fam"/>
</dbReference>
<dbReference type="Proteomes" id="UP000298030">
    <property type="component" value="Unassembled WGS sequence"/>
</dbReference>
<dbReference type="Gene3D" id="3.40.50.720">
    <property type="entry name" value="NAD(P)-binding Rossmann-like Domain"/>
    <property type="match status" value="1"/>
</dbReference>
<gene>
    <name evidence="2" type="ORF">FA13DRAFT_1731149</name>
</gene>
<dbReference type="EMBL" id="QPFP01000014">
    <property type="protein sequence ID" value="TEB32655.1"/>
    <property type="molecule type" value="Genomic_DNA"/>
</dbReference>
<dbReference type="PANTHER" id="PTHR43157:SF31">
    <property type="entry name" value="PHOSPHATIDYLINOSITOL-GLYCAN BIOSYNTHESIS CLASS F PROTEIN"/>
    <property type="match status" value="1"/>
</dbReference>
<keyword evidence="1" id="KW-0560">Oxidoreductase</keyword>
<proteinExistence type="predicted"/>
<dbReference type="OrthoDB" id="542013at2759"/>
<accession>A0A4Y7TEP8</accession>
<dbReference type="GO" id="GO:0016491">
    <property type="term" value="F:oxidoreductase activity"/>
    <property type="evidence" value="ECO:0007669"/>
    <property type="project" value="UniProtKB-KW"/>
</dbReference>
<dbReference type="InterPro" id="IPR036291">
    <property type="entry name" value="NAD(P)-bd_dom_sf"/>
</dbReference>
<protein>
    <submittedName>
        <fullName evidence="2">NAD(P)-binding protein</fullName>
    </submittedName>
</protein>
<keyword evidence="3" id="KW-1185">Reference proteome</keyword>
<name>A0A4Y7TEP8_COPMI</name>
<dbReference type="Pfam" id="PF00106">
    <property type="entry name" value="adh_short"/>
    <property type="match status" value="1"/>
</dbReference>
<comment type="caution">
    <text evidence="2">The sequence shown here is derived from an EMBL/GenBank/DDBJ whole genome shotgun (WGS) entry which is preliminary data.</text>
</comment>
<dbReference type="STRING" id="71717.A0A4Y7TEP8"/>
<sequence length="142" mass="15584">MKKSVWRAIQDQWSTIPPVANADLTGQTVVVVGATTGIGFEAAKHFGRMGPTKPILACRNEEKGRAAASRIQEETGFERTEVRYIDLARFASVRAFADTFENESRLDILVMNAGIIALGARKESVDGWEEVLQVKDLSTSLT</sequence>
<evidence type="ECO:0000313" key="3">
    <source>
        <dbReference type="Proteomes" id="UP000298030"/>
    </source>
</evidence>
<reference evidence="2 3" key="1">
    <citation type="journal article" date="2019" name="Nat. Ecol. Evol.">
        <title>Megaphylogeny resolves global patterns of mushroom evolution.</title>
        <authorList>
            <person name="Varga T."/>
            <person name="Krizsan K."/>
            <person name="Foldi C."/>
            <person name="Dima B."/>
            <person name="Sanchez-Garcia M."/>
            <person name="Sanchez-Ramirez S."/>
            <person name="Szollosi G.J."/>
            <person name="Szarkandi J.G."/>
            <person name="Papp V."/>
            <person name="Albert L."/>
            <person name="Andreopoulos W."/>
            <person name="Angelini C."/>
            <person name="Antonin V."/>
            <person name="Barry K.W."/>
            <person name="Bougher N.L."/>
            <person name="Buchanan P."/>
            <person name="Buyck B."/>
            <person name="Bense V."/>
            <person name="Catcheside P."/>
            <person name="Chovatia M."/>
            <person name="Cooper J."/>
            <person name="Damon W."/>
            <person name="Desjardin D."/>
            <person name="Finy P."/>
            <person name="Geml J."/>
            <person name="Haridas S."/>
            <person name="Hughes K."/>
            <person name="Justo A."/>
            <person name="Karasinski D."/>
            <person name="Kautmanova I."/>
            <person name="Kiss B."/>
            <person name="Kocsube S."/>
            <person name="Kotiranta H."/>
            <person name="LaButti K.M."/>
            <person name="Lechner B.E."/>
            <person name="Liimatainen K."/>
            <person name="Lipzen A."/>
            <person name="Lukacs Z."/>
            <person name="Mihaltcheva S."/>
            <person name="Morgado L.N."/>
            <person name="Niskanen T."/>
            <person name="Noordeloos M.E."/>
            <person name="Ohm R.A."/>
            <person name="Ortiz-Santana B."/>
            <person name="Ovrebo C."/>
            <person name="Racz N."/>
            <person name="Riley R."/>
            <person name="Savchenko A."/>
            <person name="Shiryaev A."/>
            <person name="Soop K."/>
            <person name="Spirin V."/>
            <person name="Szebenyi C."/>
            <person name="Tomsovsky M."/>
            <person name="Tulloss R.E."/>
            <person name="Uehling J."/>
            <person name="Grigoriev I.V."/>
            <person name="Vagvolgyi C."/>
            <person name="Papp T."/>
            <person name="Martin F.M."/>
            <person name="Miettinen O."/>
            <person name="Hibbett D.S."/>
            <person name="Nagy L.G."/>
        </authorList>
    </citation>
    <scope>NUCLEOTIDE SEQUENCE [LARGE SCALE GENOMIC DNA]</scope>
    <source>
        <strain evidence="2 3">FP101781</strain>
    </source>
</reference>
<dbReference type="AlphaFoldDB" id="A0A4Y7TEP8"/>
<dbReference type="SUPFAM" id="SSF51735">
    <property type="entry name" value="NAD(P)-binding Rossmann-fold domains"/>
    <property type="match status" value="1"/>
</dbReference>
<organism evidence="2 3">
    <name type="scientific">Coprinellus micaceus</name>
    <name type="common">Glistening ink-cap mushroom</name>
    <name type="synonym">Coprinus micaceus</name>
    <dbReference type="NCBI Taxonomy" id="71717"/>
    <lineage>
        <taxon>Eukaryota</taxon>
        <taxon>Fungi</taxon>
        <taxon>Dikarya</taxon>
        <taxon>Basidiomycota</taxon>
        <taxon>Agaricomycotina</taxon>
        <taxon>Agaricomycetes</taxon>
        <taxon>Agaricomycetidae</taxon>
        <taxon>Agaricales</taxon>
        <taxon>Agaricineae</taxon>
        <taxon>Psathyrellaceae</taxon>
        <taxon>Coprinellus</taxon>
    </lineage>
</organism>